<dbReference type="SMART" id="SM00105">
    <property type="entry name" value="ArfGap"/>
    <property type="match status" value="1"/>
</dbReference>
<dbReference type="InterPro" id="IPR044732">
    <property type="entry name" value="ArfGAP_SMAP1-like"/>
</dbReference>
<dbReference type="PANTHER" id="PTHR45705">
    <property type="entry name" value="FI20236P1"/>
    <property type="match status" value="1"/>
</dbReference>
<protein>
    <submittedName>
        <fullName evidence="6">Uncharacterized protein</fullName>
    </submittedName>
</protein>
<dbReference type="InterPro" id="IPR038508">
    <property type="entry name" value="ArfGAP_dom_sf"/>
</dbReference>
<dbReference type="AlphaFoldDB" id="A0A7R8W652"/>
<dbReference type="SUPFAM" id="SSF57863">
    <property type="entry name" value="ArfGap/RecO-like zinc finger"/>
    <property type="match status" value="1"/>
</dbReference>
<dbReference type="PROSITE" id="PS50115">
    <property type="entry name" value="ARFGAP"/>
    <property type="match status" value="1"/>
</dbReference>
<keyword evidence="4" id="KW-0862">Zinc</keyword>
<evidence type="ECO:0000256" key="1">
    <source>
        <dbReference type="ARBA" id="ARBA00022468"/>
    </source>
</evidence>
<dbReference type="PRINTS" id="PR00405">
    <property type="entry name" value="REVINTRACTNG"/>
</dbReference>
<dbReference type="GO" id="GO:0008270">
    <property type="term" value="F:zinc ion binding"/>
    <property type="evidence" value="ECO:0007669"/>
    <property type="project" value="UniProtKB-KW"/>
</dbReference>
<feature type="region of interest" description="Disordered" evidence="5">
    <location>
        <begin position="251"/>
        <end position="276"/>
    </location>
</feature>
<reference evidence="6" key="1">
    <citation type="submission" date="2020-11" db="EMBL/GenBank/DDBJ databases">
        <authorList>
            <person name="Tran Van P."/>
        </authorList>
    </citation>
    <scope>NUCLEOTIDE SEQUENCE</scope>
</reference>
<proteinExistence type="predicted"/>
<dbReference type="GO" id="GO:0005096">
    <property type="term" value="F:GTPase activator activity"/>
    <property type="evidence" value="ECO:0007669"/>
    <property type="project" value="UniProtKB-KW"/>
</dbReference>
<feature type="region of interest" description="Disordered" evidence="5">
    <location>
        <begin position="160"/>
        <end position="215"/>
    </location>
</feature>
<feature type="compositionally biased region" description="Low complexity" evidence="5">
    <location>
        <begin position="181"/>
        <end position="194"/>
    </location>
</feature>
<sequence>MATTKQKELQKIIEQKCVQILNELLRDEDNKYCVDCDSKGPRWSSWNIGVFLCIRCAGIHRNMGVHISKVKSVNLDAWTPEQVTMMQMMGNSRARAVYEANLPDAFRRPSTDSGMESFIRAKYELKKYIAKEWVPPPIPQKVDWSAEAEEILKRKKRGVVSGATPPTVPVLPQLPTPPSGPVSTPASSSSSQSTAKKEAALPSTTSVPTSSTSTNTTDVLLDISAGNNDSITKTESSVDKSAGETLLNLMSSPSDAVTSPSEESSKSVKTLAGPTPMSKESILALYGASANKPRMDFGGMPQQLGGMPQQLGGMPPQLGGMPRQQLGGMPQQLGGMPQQLSRMPQQLGGVAQQLGGMPQQLGSMPQQLRGVPMPQQLGSITSQQQQRMPQLVGGMPQQGPPQFMAQQQFGMPQRPQMFGGVPNQMFLGANPFMNATGPPMMSAGGGSPFGQPTTTPTTTFGGQIPVATQQSAMFSQNSTVANQFASLNLQTKAAASSLQNGNTTTVAGETLSNILWR</sequence>
<feature type="compositionally biased region" description="Low complexity" evidence="5">
    <location>
        <begin position="203"/>
        <end position="215"/>
    </location>
</feature>
<keyword evidence="2" id="KW-0479">Metal-binding</keyword>
<feature type="compositionally biased region" description="Polar residues" evidence="5">
    <location>
        <begin position="251"/>
        <end position="262"/>
    </location>
</feature>
<gene>
    <name evidence="6" type="ORF">CTOB1V02_LOCUS1293</name>
</gene>
<organism evidence="6">
    <name type="scientific">Cyprideis torosa</name>
    <dbReference type="NCBI Taxonomy" id="163714"/>
    <lineage>
        <taxon>Eukaryota</taxon>
        <taxon>Metazoa</taxon>
        <taxon>Ecdysozoa</taxon>
        <taxon>Arthropoda</taxon>
        <taxon>Crustacea</taxon>
        <taxon>Oligostraca</taxon>
        <taxon>Ostracoda</taxon>
        <taxon>Podocopa</taxon>
        <taxon>Podocopida</taxon>
        <taxon>Cytherocopina</taxon>
        <taxon>Cytheroidea</taxon>
        <taxon>Cytherideidae</taxon>
        <taxon>Cyprideis</taxon>
    </lineage>
</organism>
<evidence type="ECO:0000256" key="4">
    <source>
        <dbReference type="ARBA" id="ARBA00022833"/>
    </source>
</evidence>
<evidence type="ECO:0000313" key="6">
    <source>
        <dbReference type="EMBL" id="CAD7223303.1"/>
    </source>
</evidence>
<evidence type="ECO:0000256" key="3">
    <source>
        <dbReference type="ARBA" id="ARBA00022771"/>
    </source>
</evidence>
<dbReference type="FunFam" id="1.10.220.150:FF:000009">
    <property type="entry name" value="stromal membrane-associated protein 1 isoform X1"/>
    <property type="match status" value="1"/>
</dbReference>
<feature type="compositionally biased region" description="Pro residues" evidence="5">
    <location>
        <begin position="166"/>
        <end position="180"/>
    </location>
</feature>
<dbReference type="OrthoDB" id="73919at2759"/>
<dbReference type="InterPro" id="IPR037278">
    <property type="entry name" value="ARFGAP/RecO"/>
</dbReference>
<dbReference type="EMBL" id="OB660181">
    <property type="protein sequence ID" value="CAD7223303.1"/>
    <property type="molecule type" value="Genomic_DNA"/>
</dbReference>
<name>A0A7R8W652_9CRUS</name>
<dbReference type="GO" id="GO:0005737">
    <property type="term" value="C:cytoplasm"/>
    <property type="evidence" value="ECO:0007669"/>
    <property type="project" value="TreeGrafter"/>
</dbReference>
<dbReference type="InterPro" id="IPR051718">
    <property type="entry name" value="ARF_GTPase-activating"/>
</dbReference>
<evidence type="ECO:0000256" key="5">
    <source>
        <dbReference type="SAM" id="MobiDB-lite"/>
    </source>
</evidence>
<dbReference type="Gene3D" id="1.10.220.150">
    <property type="entry name" value="Arf GTPase activating protein"/>
    <property type="match status" value="1"/>
</dbReference>
<dbReference type="Pfam" id="PF01412">
    <property type="entry name" value="ArfGap"/>
    <property type="match status" value="1"/>
</dbReference>
<keyword evidence="1" id="KW-0343">GTPase activation</keyword>
<dbReference type="InterPro" id="IPR001164">
    <property type="entry name" value="ArfGAP_dom"/>
</dbReference>
<evidence type="ECO:0000256" key="2">
    <source>
        <dbReference type="ARBA" id="ARBA00022723"/>
    </source>
</evidence>
<accession>A0A7R8W652</accession>
<dbReference type="CDD" id="cd08839">
    <property type="entry name" value="ArfGap_SMAP"/>
    <property type="match status" value="1"/>
</dbReference>
<keyword evidence="3" id="KW-0863">Zinc-finger</keyword>
<dbReference type="PANTHER" id="PTHR45705:SF1">
    <property type="entry name" value="FI20236P1"/>
    <property type="match status" value="1"/>
</dbReference>